<organism evidence="1 2">
    <name type="scientific">Luteococcus japonicus LSP_Lj1</name>
    <dbReference type="NCBI Taxonomy" id="1255658"/>
    <lineage>
        <taxon>Bacteria</taxon>
        <taxon>Bacillati</taxon>
        <taxon>Actinomycetota</taxon>
        <taxon>Actinomycetes</taxon>
        <taxon>Propionibacteriales</taxon>
        <taxon>Propionibacteriaceae</taxon>
        <taxon>Luteococcus</taxon>
    </lineage>
</organism>
<dbReference type="STRING" id="1255658.FM114_09170"/>
<dbReference type="GO" id="GO:0004177">
    <property type="term" value="F:aminopeptidase activity"/>
    <property type="evidence" value="ECO:0007669"/>
    <property type="project" value="UniProtKB-KW"/>
</dbReference>
<evidence type="ECO:0000313" key="2">
    <source>
        <dbReference type="Proteomes" id="UP000188342"/>
    </source>
</evidence>
<dbReference type="EMBL" id="FUKQ01000035">
    <property type="protein sequence ID" value="SJN34799.1"/>
    <property type="molecule type" value="Genomic_DNA"/>
</dbReference>
<dbReference type="SUPFAM" id="SSF53187">
    <property type="entry name" value="Zn-dependent exopeptidases"/>
    <property type="match status" value="1"/>
</dbReference>
<protein>
    <submittedName>
        <fullName evidence="1">Peptidase T-like protein YPO1009/y3403/YP3421</fullName>
        <ecNumber evidence="1">3.4.11.-</ecNumber>
    </submittedName>
</protein>
<keyword evidence="2" id="KW-1185">Reference proteome</keyword>
<reference evidence="1 2" key="1">
    <citation type="submission" date="2017-02" db="EMBL/GenBank/DDBJ databases">
        <authorList>
            <person name="Peterson S.W."/>
        </authorList>
    </citation>
    <scope>NUCLEOTIDE SEQUENCE [LARGE SCALE GENOMIC DNA]</scope>
    <source>
        <strain evidence="1 2">LSP_Lj1</strain>
    </source>
</reference>
<dbReference type="EC" id="3.4.11.-" evidence="1"/>
<proteinExistence type="predicted"/>
<accession>A0A1R4JS11</accession>
<name>A0A1R4JS11_9ACTN</name>
<keyword evidence="1" id="KW-0031">Aminopeptidase</keyword>
<keyword evidence="1" id="KW-0645">Protease</keyword>
<gene>
    <name evidence="1" type="ORF">FM114_09170</name>
</gene>
<dbReference type="AlphaFoldDB" id="A0A1R4JS11"/>
<keyword evidence="1" id="KW-0378">Hydrolase</keyword>
<sequence length="88" mass="9323">MAELLADELRSAGTSDVHLSETSVLTARIPARLPDGHGPVPALGFVVHLDTADAGLSPEVHARVVSQHGGDLCLDEQSRAWIRVAEHP</sequence>
<dbReference type="Gene3D" id="3.40.630.10">
    <property type="entry name" value="Zn peptidases"/>
    <property type="match status" value="1"/>
</dbReference>
<dbReference type="Proteomes" id="UP000188342">
    <property type="component" value="Unassembled WGS sequence"/>
</dbReference>
<evidence type="ECO:0000313" key="1">
    <source>
        <dbReference type="EMBL" id="SJN34799.1"/>
    </source>
</evidence>